<dbReference type="PANTHER" id="PTHR42693">
    <property type="entry name" value="ARYLSULFATASE FAMILY MEMBER"/>
    <property type="match status" value="1"/>
</dbReference>
<dbReference type="GO" id="GO:0004065">
    <property type="term" value="F:arylsulfatase activity"/>
    <property type="evidence" value="ECO:0007669"/>
    <property type="project" value="TreeGrafter"/>
</dbReference>
<comment type="caution">
    <text evidence="6">The sequence shown here is derived from an EMBL/GenBank/DDBJ whole genome shotgun (WGS) entry which is preliminary data.</text>
</comment>
<evidence type="ECO:0000256" key="3">
    <source>
        <dbReference type="ARBA" id="ARBA00022801"/>
    </source>
</evidence>
<dbReference type="InterPro" id="IPR050738">
    <property type="entry name" value="Sulfatase"/>
</dbReference>
<evidence type="ECO:0000256" key="4">
    <source>
        <dbReference type="ARBA" id="ARBA00022837"/>
    </source>
</evidence>
<organism evidence="6 7">
    <name type="scientific">Brachyspira hampsonii</name>
    <dbReference type="NCBI Taxonomy" id="1287055"/>
    <lineage>
        <taxon>Bacteria</taxon>
        <taxon>Pseudomonadati</taxon>
        <taxon>Spirochaetota</taxon>
        <taxon>Spirochaetia</taxon>
        <taxon>Brachyspirales</taxon>
        <taxon>Brachyspiraceae</taxon>
        <taxon>Brachyspira</taxon>
    </lineage>
</organism>
<dbReference type="RefSeq" id="WP_069725394.1">
    <property type="nucleotide sequence ID" value="NZ_MDCO01000001.1"/>
</dbReference>
<dbReference type="PROSITE" id="PS00149">
    <property type="entry name" value="SULFATASE_2"/>
    <property type="match status" value="1"/>
</dbReference>
<name>A0A1E5NIC8_9SPIR</name>
<dbReference type="PANTHER" id="PTHR42693:SF53">
    <property type="entry name" value="ENDO-4-O-SULFATASE"/>
    <property type="match status" value="1"/>
</dbReference>
<evidence type="ECO:0000256" key="2">
    <source>
        <dbReference type="ARBA" id="ARBA00022723"/>
    </source>
</evidence>
<dbReference type="Gene3D" id="3.40.720.10">
    <property type="entry name" value="Alkaline Phosphatase, subunit A"/>
    <property type="match status" value="1"/>
</dbReference>
<dbReference type="Proteomes" id="UP000095247">
    <property type="component" value="Unassembled WGS sequence"/>
</dbReference>
<dbReference type="CDD" id="cd16152">
    <property type="entry name" value="sulfatase_like"/>
    <property type="match status" value="1"/>
</dbReference>
<dbReference type="Gene3D" id="3.30.1120.10">
    <property type="match status" value="1"/>
</dbReference>
<dbReference type="InterPro" id="IPR017850">
    <property type="entry name" value="Alkaline_phosphatase_core_sf"/>
</dbReference>
<dbReference type="Pfam" id="PF00884">
    <property type="entry name" value="Sulfatase"/>
    <property type="match status" value="1"/>
</dbReference>
<reference evidence="6 7" key="1">
    <citation type="submission" date="2016-08" db="EMBL/GenBank/DDBJ databases">
        <title>Characterization and recognition of Brachyspira hampsonii sp. nov., a novel intestinal spirochete that is pathogenic to pigs.</title>
        <authorList>
            <person name="Mirajkar N."/>
            <person name="La T."/>
            <person name="Phillips N."/>
            <person name="Hampson D."/>
            <person name="Gebhart C."/>
        </authorList>
    </citation>
    <scope>NUCLEOTIDE SEQUENCE [LARGE SCALE GENOMIC DNA]</scope>
    <source>
        <strain evidence="6 7">P280/1</strain>
    </source>
</reference>
<gene>
    <name evidence="6" type="ORF">BFL38_10715</name>
</gene>
<keyword evidence="3" id="KW-0378">Hydrolase</keyword>
<accession>A0A1E5NIC8</accession>
<proteinExistence type="inferred from homology"/>
<dbReference type="AlphaFoldDB" id="A0A1E5NIC8"/>
<dbReference type="GO" id="GO:0046872">
    <property type="term" value="F:metal ion binding"/>
    <property type="evidence" value="ECO:0007669"/>
    <property type="project" value="UniProtKB-KW"/>
</dbReference>
<keyword evidence="2" id="KW-0479">Metal-binding</keyword>
<evidence type="ECO:0000256" key="1">
    <source>
        <dbReference type="ARBA" id="ARBA00008779"/>
    </source>
</evidence>
<comment type="similarity">
    <text evidence="1">Belongs to the sulfatase family.</text>
</comment>
<evidence type="ECO:0000313" key="7">
    <source>
        <dbReference type="Proteomes" id="UP000095247"/>
    </source>
</evidence>
<dbReference type="InterPro" id="IPR000917">
    <property type="entry name" value="Sulfatase_N"/>
</dbReference>
<keyword evidence="4" id="KW-0106">Calcium</keyword>
<dbReference type="InterPro" id="IPR024607">
    <property type="entry name" value="Sulfatase_CS"/>
</dbReference>
<evidence type="ECO:0000313" key="6">
    <source>
        <dbReference type="EMBL" id="OEJ15921.1"/>
    </source>
</evidence>
<feature type="domain" description="Sulfatase N-terminal" evidence="5">
    <location>
        <begin position="3"/>
        <end position="336"/>
    </location>
</feature>
<evidence type="ECO:0000259" key="5">
    <source>
        <dbReference type="Pfam" id="PF00884"/>
    </source>
</evidence>
<sequence length="447" mass="50961">MKKNILFVFSDQQRWDTMGIYGQELDVTPNLDKLGKEGTIFDNAFTCQPVCGPARASLQTGLYSSKVGVFVNAISLPENITTIAKLLNENGYQTAYVGKWHLATDGLGRDSSKEDYIFNPIPEKKRGGYKDYWVASDVLEFTSDGFKGYLFDKDMNKVEFEKYRVDAVTDYALDFLDKRTNDKPFFLFISYLEPHHQNNKNKYEGPLYSKEKFGNCKIPEDVKALGYGDSKENYADYLGACNSIDYNFGRIREKLEEKKLLDDTVIIYTSDHGSHFRTRNKTLPEHGYDDYKRACEDAAIHVPLIIKGDGFSSSKREEKIISLIDLPPTILKIAGIENNNMDGEAIQDIIADNNHENIAFLQISESFVGRAIRTPEYTYAIYDPSKNPAKDKDSLNYQSYILYDLKKDPLQLNNVVKDPSYAEIINKLKNIIKDKIKKIESLDVAID</sequence>
<dbReference type="EMBL" id="MDCO01000001">
    <property type="protein sequence ID" value="OEJ15921.1"/>
    <property type="molecule type" value="Genomic_DNA"/>
</dbReference>
<dbReference type="SUPFAM" id="SSF53649">
    <property type="entry name" value="Alkaline phosphatase-like"/>
    <property type="match status" value="1"/>
</dbReference>
<protein>
    <submittedName>
        <fullName evidence="6">Arylsulfatase</fullName>
    </submittedName>
</protein>